<comment type="caution">
    <text evidence="4">The sequence shown here is derived from an EMBL/GenBank/DDBJ whole genome shotgun (WGS) entry which is preliminary data.</text>
</comment>
<dbReference type="PANTHER" id="PTHR44196:SF1">
    <property type="entry name" value="DEHYDROGENASE_REDUCTASE SDR FAMILY MEMBER 7B"/>
    <property type="match status" value="1"/>
</dbReference>
<accession>A0ABN1RL88</accession>
<organism evidence="4 5">
    <name type="scientific">Kribbella koreensis</name>
    <dbReference type="NCBI Taxonomy" id="57909"/>
    <lineage>
        <taxon>Bacteria</taxon>
        <taxon>Bacillati</taxon>
        <taxon>Actinomycetota</taxon>
        <taxon>Actinomycetes</taxon>
        <taxon>Propionibacteriales</taxon>
        <taxon>Kribbellaceae</taxon>
        <taxon>Kribbella</taxon>
    </lineage>
</organism>
<keyword evidence="5" id="KW-1185">Reference proteome</keyword>
<dbReference type="InterPro" id="IPR036291">
    <property type="entry name" value="NAD(P)-bd_dom_sf"/>
</dbReference>
<dbReference type="PANTHER" id="PTHR44196">
    <property type="entry name" value="DEHYDROGENASE/REDUCTASE SDR FAMILY MEMBER 7B"/>
    <property type="match status" value="1"/>
</dbReference>
<evidence type="ECO:0000256" key="1">
    <source>
        <dbReference type="ARBA" id="ARBA00006484"/>
    </source>
</evidence>
<evidence type="ECO:0000256" key="3">
    <source>
        <dbReference type="RuleBase" id="RU000363"/>
    </source>
</evidence>
<reference evidence="4 5" key="1">
    <citation type="journal article" date="2019" name="Int. J. Syst. Evol. Microbiol.">
        <title>The Global Catalogue of Microorganisms (GCM) 10K type strain sequencing project: providing services to taxonomists for standard genome sequencing and annotation.</title>
        <authorList>
            <consortium name="The Broad Institute Genomics Platform"/>
            <consortium name="The Broad Institute Genome Sequencing Center for Infectious Disease"/>
            <person name="Wu L."/>
            <person name="Ma J."/>
        </authorList>
    </citation>
    <scope>NUCLEOTIDE SEQUENCE [LARGE SCALE GENOMIC DNA]</scope>
    <source>
        <strain evidence="4 5">JCM 10977</strain>
    </source>
</reference>
<dbReference type="RefSeq" id="WP_343981312.1">
    <property type="nucleotide sequence ID" value="NZ_BAAAHK010000020.1"/>
</dbReference>
<dbReference type="PRINTS" id="PR00080">
    <property type="entry name" value="SDRFAMILY"/>
</dbReference>
<dbReference type="Pfam" id="PF00106">
    <property type="entry name" value="adh_short"/>
    <property type="match status" value="1"/>
</dbReference>
<dbReference type="Proteomes" id="UP001500542">
    <property type="component" value="Unassembled WGS sequence"/>
</dbReference>
<keyword evidence="2" id="KW-0560">Oxidoreductase</keyword>
<dbReference type="EMBL" id="BAAAHK010000020">
    <property type="protein sequence ID" value="GAA0959369.1"/>
    <property type="molecule type" value="Genomic_DNA"/>
</dbReference>
<sequence length="245" mass="26260">MDLTGRRVWVVGASSGIGAALARELCLRGAQVAVSARRADALKEVAGEWMTAVPCDITDADEVRQAAGVVAAELGGIDIAVLSAGYWKQMGDEFDVESFDQHLAVNLSGMANCLGELIPRMKKQRAGMIVGISSVAGYRGLPGSEAYGATKAAQINLLEALRVRLRPDGIDVLTVCPGFVETEMTSDNTFPMPFIVSAEQAGRAIADGIERQSARIVFPWQMSLLMRISRLVPDRLWALALTPRS</sequence>
<evidence type="ECO:0000313" key="5">
    <source>
        <dbReference type="Proteomes" id="UP001500542"/>
    </source>
</evidence>
<dbReference type="SUPFAM" id="SSF51735">
    <property type="entry name" value="NAD(P)-binding Rossmann-fold domains"/>
    <property type="match status" value="1"/>
</dbReference>
<dbReference type="InterPro" id="IPR002347">
    <property type="entry name" value="SDR_fam"/>
</dbReference>
<proteinExistence type="inferred from homology"/>
<name>A0ABN1RL88_9ACTN</name>
<evidence type="ECO:0000313" key="4">
    <source>
        <dbReference type="EMBL" id="GAA0959369.1"/>
    </source>
</evidence>
<dbReference type="Gene3D" id="3.40.50.720">
    <property type="entry name" value="NAD(P)-binding Rossmann-like Domain"/>
    <property type="match status" value="1"/>
</dbReference>
<comment type="similarity">
    <text evidence="1 3">Belongs to the short-chain dehydrogenases/reductases (SDR) family.</text>
</comment>
<gene>
    <name evidence="4" type="ORF">GCM10009554_72930</name>
</gene>
<evidence type="ECO:0000256" key="2">
    <source>
        <dbReference type="ARBA" id="ARBA00023002"/>
    </source>
</evidence>
<protein>
    <submittedName>
        <fullName evidence="4">SDR family oxidoreductase</fullName>
    </submittedName>
</protein>
<dbReference type="PRINTS" id="PR00081">
    <property type="entry name" value="GDHRDH"/>
</dbReference>